<dbReference type="OrthoDB" id="340007at2"/>
<reference evidence="6" key="1">
    <citation type="journal article" date="2019" name="PLoS Negl. Trop. Dis.">
        <title>Revisiting the worldwide diversity of Leptospira species in the environment.</title>
        <authorList>
            <person name="Vincent A.T."/>
            <person name="Schiettekatte O."/>
            <person name="Bourhy P."/>
            <person name="Veyrier F.J."/>
            <person name="Picardeau M."/>
        </authorList>
    </citation>
    <scope>NUCLEOTIDE SEQUENCE [LARGE SCALE GENOMIC DNA]</scope>
    <source>
        <strain evidence="6">201702476</strain>
    </source>
</reference>
<feature type="transmembrane region" description="Helical" evidence="4">
    <location>
        <begin position="139"/>
        <end position="156"/>
    </location>
</feature>
<dbReference type="CDD" id="cd00075">
    <property type="entry name" value="HATPase"/>
    <property type="match status" value="1"/>
</dbReference>
<dbReference type="Gene3D" id="1.10.287.130">
    <property type="match status" value="1"/>
</dbReference>
<dbReference type="GO" id="GO:0000155">
    <property type="term" value="F:phosphorelay sensor kinase activity"/>
    <property type="evidence" value="ECO:0007669"/>
    <property type="project" value="InterPro"/>
</dbReference>
<keyword evidence="4" id="KW-1133">Transmembrane helix</keyword>
<dbReference type="InterPro" id="IPR003594">
    <property type="entry name" value="HATPase_dom"/>
</dbReference>
<keyword evidence="3" id="KW-0597">Phosphoprotein</keyword>
<feature type="transmembrane region" description="Helical" evidence="4">
    <location>
        <begin position="61"/>
        <end position="79"/>
    </location>
</feature>
<evidence type="ECO:0000313" key="6">
    <source>
        <dbReference type="EMBL" id="TGL57898.1"/>
    </source>
</evidence>
<gene>
    <name evidence="6" type="ORF">EHQ58_10860</name>
</gene>
<comment type="catalytic activity">
    <reaction evidence="1">
        <text>ATP + protein L-histidine = ADP + protein N-phospho-L-histidine.</text>
        <dbReference type="EC" id="2.7.13.3"/>
    </reaction>
</comment>
<dbReference type="PANTHER" id="PTHR43547:SF2">
    <property type="entry name" value="HYBRID SIGNAL TRANSDUCTION HISTIDINE KINASE C"/>
    <property type="match status" value="1"/>
</dbReference>
<dbReference type="SUPFAM" id="SSF55874">
    <property type="entry name" value="ATPase domain of HSP90 chaperone/DNA topoisomerase II/histidine kinase"/>
    <property type="match status" value="1"/>
</dbReference>
<keyword evidence="4" id="KW-0472">Membrane</keyword>
<feature type="transmembrane region" description="Helical" evidence="4">
    <location>
        <begin position="176"/>
        <end position="196"/>
    </location>
</feature>
<dbReference type="SUPFAM" id="SSF47384">
    <property type="entry name" value="Homodimeric domain of signal transducing histidine kinase"/>
    <property type="match status" value="1"/>
</dbReference>
<dbReference type="InterPro" id="IPR003661">
    <property type="entry name" value="HisK_dim/P_dom"/>
</dbReference>
<dbReference type="InterPro" id="IPR036097">
    <property type="entry name" value="HisK_dim/P_sf"/>
</dbReference>
<dbReference type="RefSeq" id="WP_135623916.1">
    <property type="nucleotide sequence ID" value="NZ_RQGD01000034.1"/>
</dbReference>
<protein>
    <recommendedName>
        <fullName evidence="2">histidine kinase</fullName>
        <ecNumber evidence="2">2.7.13.3</ecNumber>
    </recommendedName>
</protein>
<dbReference type="InterPro" id="IPR005467">
    <property type="entry name" value="His_kinase_dom"/>
</dbReference>
<dbReference type="Proteomes" id="UP000297693">
    <property type="component" value="Unassembled WGS sequence"/>
</dbReference>
<proteinExistence type="predicted"/>
<evidence type="ECO:0000256" key="2">
    <source>
        <dbReference type="ARBA" id="ARBA00012438"/>
    </source>
</evidence>
<dbReference type="Gene3D" id="3.30.565.10">
    <property type="entry name" value="Histidine kinase-like ATPase, C-terminal domain"/>
    <property type="match status" value="1"/>
</dbReference>
<dbReference type="PRINTS" id="PR00344">
    <property type="entry name" value="BCTRLSENSOR"/>
</dbReference>
<name>A0A4R9JZS1_9LEPT</name>
<evidence type="ECO:0000313" key="7">
    <source>
        <dbReference type="Proteomes" id="UP000297693"/>
    </source>
</evidence>
<evidence type="ECO:0000256" key="1">
    <source>
        <dbReference type="ARBA" id="ARBA00000085"/>
    </source>
</evidence>
<feature type="transmembrane region" description="Helical" evidence="4">
    <location>
        <begin position="115"/>
        <end position="132"/>
    </location>
</feature>
<evidence type="ECO:0000256" key="4">
    <source>
        <dbReference type="SAM" id="Phobius"/>
    </source>
</evidence>
<dbReference type="PROSITE" id="PS50109">
    <property type="entry name" value="HIS_KIN"/>
    <property type="match status" value="1"/>
</dbReference>
<dbReference type="AlphaFoldDB" id="A0A4R9JZS1"/>
<feature type="transmembrane region" description="Helical" evidence="4">
    <location>
        <begin position="33"/>
        <end position="55"/>
    </location>
</feature>
<dbReference type="InterPro" id="IPR036890">
    <property type="entry name" value="HATPase_C_sf"/>
</dbReference>
<feature type="domain" description="Histidine kinase" evidence="5">
    <location>
        <begin position="219"/>
        <end position="437"/>
    </location>
</feature>
<keyword evidence="6" id="KW-0418">Kinase</keyword>
<dbReference type="PANTHER" id="PTHR43547">
    <property type="entry name" value="TWO-COMPONENT HISTIDINE KINASE"/>
    <property type="match status" value="1"/>
</dbReference>
<dbReference type="SMART" id="SM00387">
    <property type="entry name" value="HATPase_c"/>
    <property type="match status" value="1"/>
</dbReference>
<keyword evidence="7" id="KW-1185">Reference proteome</keyword>
<accession>A0A4R9JZS1</accession>
<keyword evidence="6" id="KW-0808">Transferase</keyword>
<feature type="transmembrane region" description="Helical" evidence="4">
    <location>
        <begin position="91"/>
        <end position="109"/>
    </location>
</feature>
<sequence length="438" mass="50403">MILPILRTTSFRKLIYAGVTPNMDLDQSLRLQLANIAAILGVISNLSFSILFFNYDTIGKGLIPLVNTPFGIAIGFTLYLNFKKQYKLARYLLLFCIPVVVLITTALFYGNLLGAHYFFLLFSMLPFLTLSYKDKYKILSYFVFNILLFFYIAYFHKPPFLTPDSPFYDAEVRKNFQLISISICFSIMAIILFYFLRNTNRNQIEMQKTNLYKDRIFSILAHDLKGPIGSMGTFLGILLDSKAKLSEEEMRYGLLELQKNANQCYVVLENLLEWVKKDTNRLQFQPDINQLLKLVRDTLDLFQIQSRDKDLKWKIEISESHWVFVDERMMATVLRNLFSNALKFSKISGEVHVTSKDIGDFIELEVSDNGIGISEEKLSMIRQGMSIKSDFGTLGERGTGIGLLVSFELVHIQNSEIFIESKRDEGTKITVLLPKKEI</sequence>
<organism evidence="6 7">
    <name type="scientific">Leptospira ognonensis</name>
    <dbReference type="NCBI Taxonomy" id="2484945"/>
    <lineage>
        <taxon>Bacteria</taxon>
        <taxon>Pseudomonadati</taxon>
        <taxon>Spirochaetota</taxon>
        <taxon>Spirochaetia</taxon>
        <taxon>Leptospirales</taxon>
        <taxon>Leptospiraceae</taxon>
        <taxon>Leptospira</taxon>
    </lineage>
</organism>
<comment type="caution">
    <text evidence="6">The sequence shown here is derived from an EMBL/GenBank/DDBJ whole genome shotgun (WGS) entry which is preliminary data.</text>
</comment>
<evidence type="ECO:0000256" key="3">
    <source>
        <dbReference type="ARBA" id="ARBA00022553"/>
    </source>
</evidence>
<dbReference type="EC" id="2.7.13.3" evidence="2"/>
<dbReference type="InterPro" id="IPR004358">
    <property type="entry name" value="Sig_transdc_His_kin-like_C"/>
</dbReference>
<keyword evidence="4" id="KW-0812">Transmembrane</keyword>
<evidence type="ECO:0000259" key="5">
    <source>
        <dbReference type="PROSITE" id="PS50109"/>
    </source>
</evidence>
<dbReference type="EMBL" id="RQGD01000034">
    <property type="protein sequence ID" value="TGL57898.1"/>
    <property type="molecule type" value="Genomic_DNA"/>
</dbReference>
<dbReference type="Pfam" id="PF02518">
    <property type="entry name" value="HATPase_c"/>
    <property type="match status" value="1"/>
</dbReference>
<dbReference type="SMART" id="SM00388">
    <property type="entry name" value="HisKA"/>
    <property type="match status" value="1"/>
</dbReference>